<name>A0A6A4XBX3_AMPAM</name>
<evidence type="ECO:0000256" key="4">
    <source>
        <dbReference type="ARBA" id="ARBA00022525"/>
    </source>
</evidence>
<comment type="function">
    <text evidence="10">Ligand for members of the frizzled family of seven transmembrane receptors.</text>
</comment>
<dbReference type="Gene3D" id="3.30.2460.20">
    <property type="match status" value="1"/>
</dbReference>
<gene>
    <name evidence="11" type="primary">wnt8</name>
    <name evidence="11" type="ORF">FJT64_017370</name>
</gene>
<dbReference type="EMBL" id="VIIS01000211">
    <property type="protein sequence ID" value="KAF0311842.1"/>
    <property type="molecule type" value="Genomic_DNA"/>
</dbReference>
<evidence type="ECO:0000256" key="6">
    <source>
        <dbReference type="ARBA" id="ARBA00022687"/>
    </source>
</evidence>
<dbReference type="GO" id="GO:0005615">
    <property type="term" value="C:extracellular space"/>
    <property type="evidence" value="ECO:0007669"/>
    <property type="project" value="TreeGrafter"/>
</dbReference>
<dbReference type="Pfam" id="PF00110">
    <property type="entry name" value="wnt"/>
    <property type="match status" value="1"/>
</dbReference>
<dbReference type="PANTHER" id="PTHR12027">
    <property type="entry name" value="WNT RELATED"/>
    <property type="match status" value="1"/>
</dbReference>
<sequence>MAGVEFTDNMAVGQRLAHTHCQKQFFWHQWNCPTEEFLKSGQITGCTCQTRPTRRADDWQWGGCSDNVEFGVRMSQQFLDHVPLNMPLHRALLRLHNNQAGRELVRRSNRRLCKCHGLICPFSYSCMETCWTQIADFTITAERVRRRYRKAKRLTLGSDGNDVSPTASVSFEGVRVTDLTYMDDSPDFCRTVAPNGDIGTRGRECSRATGPGVTHAERRSCKNLCRRCGRRVKRQVTEVKTSCNCKFHWCCQVTCDTCTQKSYKYTCR</sequence>
<evidence type="ECO:0000256" key="2">
    <source>
        <dbReference type="ARBA" id="ARBA00005683"/>
    </source>
</evidence>
<keyword evidence="7" id="KW-1015">Disulfide bond</keyword>
<evidence type="ECO:0000313" key="11">
    <source>
        <dbReference type="EMBL" id="KAF0311842.1"/>
    </source>
</evidence>
<dbReference type="GO" id="GO:0060070">
    <property type="term" value="P:canonical Wnt signaling pathway"/>
    <property type="evidence" value="ECO:0007669"/>
    <property type="project" value="TreeGrafter"/>
</dbReference>
<dbReference type="AlphaFoldDB" id="A0A6A4XBX3"/>
<dbReference type="PRINTS" id="PR01349">
    <property type="entry name" value="WNTPROTEIN"/>
</dbReference>
<evidence type="ECO:0000256" key="7">
    <source>
        <dbReference type="ARBA" id="ARBA00023157"/>
    </source>
</evidence>
<keyword evidence="12" id="KW-1185">Reference proteome</keyword>
<protein>
    <recommendedName>
        <fullName evidence="10">Protein Wnt</fullName>
    </recommendedName>
</protein>
<evidence type="ECO:0000313" key="12">
    <source>
        <dbReference type="Proteomes" id="UP000440578"/>
    </source>
</evidence>
<evidence type="ECO:0000256" key="5">
    <source>
        <dbReference type="ARBA" id="ARBA00022530"/>
    </source>
</evidence>
<dbReference type="GO" id="GO:0005125">
    <property type="term" value="F:cytokine activity"/>
    <property type="evidence" value="ECO:0007669"/>
    <property type="project" value="TreeGrafter"/>
</dbReference>
<dbReference type="GO" id="GO:0045165">
    <property type="term" value="P:cell fate commitment"/>
    <property type="evidence" value="ECO:0007669"/>
    <property type="project" value="TreeGrafter"/>
</dbReference>
<dbReference type="GO" id="GO:0005109">
    <property type="term" value="F:frizzled binding"/>
    <property type="evidence" value="ECO:0007669"/>
    <property type="project" value="TreeGrafter"/>
</dbReference>
<organism evidence="11 12">
    <name type="scientific">Amphibalanus amphitrite</name>
    <name type="common">Striped barnacle</name>
    <name type="synonym">Balanus amphitrite</name>
    <dbReference type="NCBI Taxonomy" id="1232801"/>
    <lineage>
        <taxon>Eukaryota</taxon>
        <taxon>Metazoa</taxon>
        <taxon>Ecdysozoa</taxon>
        <taxon>Arthropoda</taxon>
        <taxon>Crustacea</taxon>
        <taxon>Multicrustacea</taxon>
        <taxon>Cirripedia</taxon>
        <taxon>Thoracica</taxon>
        <taxon>Thoracicalcarea</taxon>
        <taxon>Balanomorpha</taxon>
        <taxon>Balanoidea</taxon>
        <taxon>Balanidae</taxon>
        <taxon>Amphibalaninae</taxon>
        <taxon>Amphibalanus</taxon>
    </lineage>
</organism>
<evidence type="ECO:0000256" key="8">
    <source>
        <dbReference type="ARBA" id="ARBA00023180"/>
    </source>
</evidence>
<dbReference type="SMART" id="SM00097">
    <property type="entry name" value="WNT1"/>
    <property type="match status" value="1"/>
</dbReference>
<proteinExistence type="inferred from homology"/>
<dbReference type="FunFam" id="3.30.2460.20:FF:000003">
    <property type="entry name" value="Protein Wnt"/>
    <property type="match status" value="1"/>
</dbReference>
<keyword evidence="3 10" id="KW-0217">Developmental protein</keyword>
<accession>A0A6A4XBX3</accession>
<comment type="subcellular location">
    <subcellularLocation>
        <location evidence="1 10">Secreted</location>
        <location evidence="1 10">Extracellular space</location>
        <location evidence="1 10">Extracellular matrix</location>
    </subcellularLocation>
</comment>
<dbReference type="Proteomes" id="UP000440578">
    <property type="component" value="Unassembled WGS sequence"/>
</dbReference>
<keyword evidence="9" id="KW-0449">Lipoprotein</keyword>
<reference evidence="11 12" key="1">
    <citation type="submission" date="2019-07" db="EMBL/GenBank/DDBJ databases">
        <title>Draft genome assembly of a fouling barnacle, Amphibalanus amphitrite (Darwin, 1854): The first reference genome for Thecostraca.</title>
        <authorList>
            <person name="Kim W."/>
        </authorList>
    </citation>
    <scope>NUCLEOTIDE SEQUENCE [LARGE SCALE GENOMIC DNA]</scope>
    <source>
        <strain evidence="11">SNU_AA5</strain>
        <tissue evidence="11">Soma without cirri and trophi</tissue>
    </source>
</reference>
<dbReference type="OrthoDB" id="5945655at2759"/>
<dbReference type="InterPro" id="IPR043158">
    <property type="entry name" value="Wnt_C"/>
</dbReference>
<keyword evidence="8" id="KW-0325">Glycoprotein</keyword>
<evidence type="ECO:0000256" key="1">
    <source>
        <dbReference type="ARBA" id="ARBA00004498"/>
    </source>
</evidence>
<keyword evidence="6 10" id="KW-0879">Wnt signaling pathway</keyword>
<evidence type="ECO:0000256" key="9">
    <source>
        <dbReference type="ARBA" id="ARBA00023288"/>
    </source>
</evidence>
<comment type="caution">
    <text evidence="11">The sequence shown here is derived from an EMBL/GenBank/DDBJ whole genome shotgun (WGS) entry which is preliminary data.</text>
</comment>
<keyword evidence="4" id="KW-0964">Secreted</keyword>
<keyword evidence="5" id="KW-0272">Extracellular matrix</keyword>
<evidence type="ECO:0000256" key="10">
    <source>
        <dbReference type="RuleBase" id="RU003500"/>
    </source>
</evidence>
<comment type="similarity">
    <text evidence="2 10">Belongs to the Wnt family.</text>
</comment>
<dbReference type="GO" id="GO:0030182">
    <property type="term" value="P:neuron differentiation"/>
    <property type="evidence" value="ECO:0007669"/>
    <property type="project" value="TreeGrafter"/>
</dbReference>
<dbReference type="PANTHER" id="PTHR12027:SF81">
    <property type="entry name" value="WNT INHIBITOR OF DORSAL PROTEIN"/>
    <property type="match status" value="1"/>
</dbReference>
<dbReference type="InterPro" id="IPR005817">
    <property type="entry name" value="Wnt"/>
</dbReference>
<evidence type="ECO:0000256" key="3">
    <source>
        <dbReference type="ARBA" id="ARBA00022473"/>
    </source>
</evidence>